<proteinExistence type="predicted"/>
<reference evidence="1 2" key="1">
    <citation type="submission" date="2019-10" db="EMBL/GenBank/DDBJ databases">
        <title>Assembly and Annotation for the nematode Trichostrongylus colubriformis.</title>
        <authorList>
            <person name="Martin J."/>
        </authorList>
    </citation>
    <scope>NUCLEOTIDE SEQUENCE [LARGE SCALE GENOMIC DNA]</scope>
    <source>
        <strain evidence="1">G859</strain>
        <tissue evidence="1">Whole worm</tissue>
    </source>
</reference>
<dbReference type="EMBL" id="WIXE01006375">
    <property type="protein sequence ID" value="KAK5981348.1"/>
    <property type="molecule type" value="Genomic_DNA"/>
</dbReference>
<keyword evidence="2" id="KW-1185">Reference proteome</keyword>
<sequence>MRGICLLTTFQLNSCGYRLTVSARHKPCSSRKGSRIPKNAT</sequence>
<protein>
    <submittedName>
        <fullName evidence="1">Uncharacterized protein</fullName>
    </submittedName>
</protein>
<accession>A0AAN8IS76</accession>
<evidence type="ECO:0000313" key="2">
    <source>
        <dbReference type="Proteomes" id="UP001331761"/>
    </source>
</evidence>
<organism evidence="1 2">
    <name type="scientific">Trichostrongylus colubriformis</name>
    <name type="common">Black scour worm</name>
    <dbReference type="NCBI Taxonomy" id="6319"/>
    <lineage>
        <taxon>Eukaryota</taxon>
        <taxon>Metazoa</taxon>
        <taxon>Ecdysozoa</taxon>
        <taxon>Nematoda</taxon>
        <taxon>Chromadorea</taxon>
        <taxon>Rhabditida</taxon>
        <taxon>Rhabditina</taxon>
        <taxon>Rhabditomorpha</taxon>
        <taxon>Strongyloidea</taxon>
        <taxon>Trichostrongylidae</taxon>
        <taxon>Trichostrongylus</taxon>
    </lineage>
</organism>
<dbReference type="Proteomes" id="UP001331761">
    <property type="component" value="Unassembled WGS sequence"/>
</dbReference>
<comment type="caution">
    <text evidence="1">The sequence shown here is derived from an EMBL/GenBank/DDBJ whole genome shotgun (WGS) entry which is preliminary data.</text>
</comment>
<gene>
    <name evidence="1" type="ORF">GCK32_019219</name>
</gene>
<feature type="non-terminal residue" evidence="1">
    <location>
        <position position="41"/>
    </location>
</feature>
<evidence type="ECO:0000313" key="1">
    <source>
        <dbReference type="EMBL" id="KAK5981348.1"/>
    </source>
</evidence>
<name>A0AAN8IS76_TRICO</name>
<dbReference type="AlphaFoldDB" id="A0AAN8IS76"/>